<gene>
    <name evidence="5" type="ORF">GCM10008957_36620</name>
</gene>
<dbReference type="EMBL" id="BMQL01000026">
    <property type="protein sequence ID" value="GGR21029.1"/>
    <property type="molecule type" value="Genomic_DNA"/>
</dbReference>
<dbReference type="PANTHER" id="PTHR44942:SF4">
    <property type="entry name" value="METHYLTRANSFERASE TYPE 11 DOMAIN-CONTAINING PROTEIN"/>
    <property type="match status" value="1"/>
</dbReference>
<keyword evidence="6" id="KW-1185">Reference proteome</keyword>
<sequence length="149" mass="16521">MLSEAHTRFPELSFVEAAAEQLPFETDTFDLVTIAMAFNAFAQGAFLQEAHRVLKHPGWLVVYQSEFLGDMAEHLAFKAWLGTGFAPKFPQALSPAEPLWVDVKHATGFEVGVLERFTTSVHWTPEQPMTYLTTLGRTVAVIEGGEHAS</sequence>
<comment type="similarity">
    <text evidence="1">Belongs to the methyltransferase superfamily.</text>
</comment>
<reference evidence="5" key="2">
    <citation type="submission" date="2020-09" db="EMBL/GenBank/DDBJ databases">
        <authorList>
            <person name="Sun Q."/>
            <person name="Ohkuma M."/>
        </authorList>
    </citation>
    <scope>NUCLEOTIDE SEQUENCE</scope>
    <source>
        <strain evidence="5">JCM 31311</strain>
    </source>
</reference>
<feature type="domain" description="Methyltransferase type 11" evidence="4">
    <location>
        <begin position="3"/>
        <end position="62"/>
    </location>
</feature>
<comment type="caution">
    <text evidence="5">The sequence shown here is derived from an EMBL/GenBank/DDBJ whole genome shotgun (WGS) entry which is preliminary data.</text>
</comment>
<evidence type="ECO:0000256" key="1">
    <source>
        <dbReference type="ARBA" id="ARBA00008361"/>
    </source>
</evidence>
<dbReference type="InterPro" id="IPR013216">
    <property type="entry name" value="Methyltransf_11"/>
</dbReference>
<dbReference type="InterPro" id="IPR029063">
    <property type="entry name" value="SAM-dependent_MTases_sf"/>
</dbReference>
<protein>
    <recommendedName>
        <fullName evidence="4">Methyltransferase type 11 domain-containing protein</fullName>
    </recommendedName>
</protein>
<evidence type="ECO:0000313" key="5">
    <source>
        <dbReference type="EMBL" id="GGR21029.1"/>
    </source>
</evidence>
<dbReference type="AlphaFoldDB" id="A0A918FC98"/>
<dbReference type="GO" id="GO:0032259">
    <property type="term" value="P:methylation"/>
    <property type="evidence" value="ECO:0007669"/>
    <property type="project" value="UniProtKB-KW"/>
</dbReference>
<dbReference type="PANTHER" id="PTHR44942">
    <property type="entry name" value="METHYLTRANSF_11 DOMAIN-CONTAINING PROTEIN"/>
    <property type="match status" value="1"/>
</dbReference>
<organism evidence="5 6">
    <name type="scientific">Deinococcus ruber</name>
    <dbReference type="NCBI Taxonomy" id="1848197"/>
    <lineage>
        <taxon>Bacteria</taxon>
        <taxon>Thermotogati</taxon>
        <taxon>Deinococcota</taxon>
        <taxon>Deinococci</taxon>
        <taxon>Deinococcales</taxon>
        <taxon>Deinococcaceae</taxon>
        <taxon>Deinococcus</taxon>
    </lineage>
</organism>
<dbReference type="Proteomes" id="UP000603865">
    <property type="component" value="Unassembled WGS sequence"/>
</dbReference>
<dbReference type="Gene3D" id="3.40.50.150">
    <property type="entry name" value="Vaccinia Virus protein VP39"/>
    <property type="match status" value="1"/>
</dbReference>
<evidence type="ECO:0000256" key="3">
    <source>
        <dbReference type="ARBA" id="ARBA00022679"/>
    </source>
</evidence>
<name>A0A918FC98_9DEIO</name>
<dbReference type="Pfam" id="PF08241">
    <property type="entry name" value="Methyltransf_11"/>
    <property type="match status" value="1"/>
</dbReference>
<dbReference type="InterPro" id="IPR051052">
    <property type="entry name" value="Diverse_substrate_MTase"/>
</dbReference>
<reference evidence="5" key="1">
    <citation type="journal article" date="2014" name="Int. J. Syst. Evol. Microbiol.">
        <title>Complete genome sequence of Corynebacterium casei LMG S-19264T (=DSM 44701T), isolated from a smear-ripened cheese.</title>
        <authorList>
            <consortium name="US DOE Joint Genome Institute (JGI-PGF)"/>
            <person name="Walter F."/>
            <person name="Albersmeier A."/>
            <person name="Kalinowski J."/>
            <person name="Ruckert C."/>
        </authorList>
    </citation>
    <scope>NUCLEOTIDE SEQUENCE</scope>
    <source>
        <strain evidence="5">JCM 31311</strain>
    </source>
</reference>
<proteinExistence type="inferred from homology"/>
<evidence type="ECO:0000256" key="2">
    <source>
        <dbReference type="ARBA" id="ARBA00022603"/>
    </source>
</evidence>
<dbReference type="CDD" id="cd02440">
    <property type="entry name" value="AdoMet_MTases"/>
    <property type="match status" value="1"/>
</dbReference>
<evidence type="ECO:0000313" key="6">
    <source>
        <dbReference type="Proteomes" id="UP000603865"/>
    </source>
</evidence>
<evidence type="ECO:0000259" key="4">
    <source>
        <dbReference type="Pfam" id="PF08241"/>
    </source>
</evidence>
<dbReference type="GO" id="GO:0008757">
    <property type="term" value="F:S-adenosylmethionine-dependent methyltransferase activity"/>
    <property type="evidence" value="ECO:0007669"/>
    <property type="project" value="InterPro"/>
</dbReference>
<accession>A0A918FC98</accession>
<keyword evidence="3" id="KW-0808">Transferase</keyword>
<keyword evidence="2" id="KW-0489">Methyltransferase</keyword>
<dbReference type="SUPFAM" id="SSF53335">
    <property type="entry name" value="S-adenosyl-L-methionine-dependent methyltransferases"/>
    <property type="match status" value="1"/>
</dbReference>